<dbReference type="AlphaFoldDB" id="A0AAU9XBC0"/>
<proteinExistence type="predicted"/>
<keyword evidence="2" id="KW-1185">Reference proteome</keyword>
<sequence>MNDLVPPFLSNYFIRNHTIHTYATSQRNDIRLPNPKLTLGKNTFRFSARLFLMTYPHRLIRHIPVQTPRSPFHSS</sequence>
<accession>A0AAU9XBC0</accession>
<protein>
    <submittedName>
        <fullName evidence="1">Uncharacterized protein</fullName>
    </submittedName>
</protein>
<gene>
    <name evidence="1" type="ORF">PMEA_00020371</name>
</gene>
<dbReference type="EMBL" id="CALNXJ010000037">
    <property type="protein sequence ID" value="CAH3142683.1"/>
    <property type="molecule type" value="Genomic_DNA"/>
</dbReference>
<reference evidence="1 2" key="1">
    <citation type="submission" date="2022-05" db="EMBL/GenBank/DDBJ databases">
        <authorList>
            <consortium name="Genoscope - CEA"/>
            <person name="William W."/>
        </authorList>
    </citation>
    <scope>NUCLEOTIDE SEQUENCE [LARGE SCALE GENOMIC DNA]</scope>
</reference>
<name>A0AAU9XBC0_9CNID</name>
<evidence type="ECO:0000313" key="2">
    <source>
        <dbReference type="Proteomes" id="UP001159428"/>
    </source>
</evidence>
<comment type="caution">
    <text evidence="1">The sequence shown here is derived from an EMBL/GenBank/DDBJ whole genome shotgun (WGS) entry which is preliminary data.</text>
</comment>
<organism evidence="1 2">
    <name type="scientific">Pocillopora meandrina</name>
    <dbReference type="NCBI Taxonomy" id="46732"/>
    <lineage>
        <taxon>Eukaryota</taxon>
        <taxon>Metazoa</taxon>
        <taxon>Cnidaria</taxon>
        <taxon>Anthozoa</taxon>
        <taxon>Hexacorallia</taxon>
        <taxon>Scleractinia</taxon>
        <taxon>Astrocoeniina</taxon>
        <taxon>Pocilloporidae</taxon>
        <taxon>Pocillopora</taxon>
    </lineage>
</organism>
<evidence type="ECO:0000313" key="1">
    <source>
        <dbReference type="EMBL" id="CAH3142683.1"/>
    </source>
</evidence>
<dbReference type="Proteomes" id="UP001159428">
    <property type="component" value="Unassembled WGS sequence"/>
</dbReference>